<proteinExistence type="predicted"/>
<dbReference type="Proteomes" id="UP001221757">
    <property type="component" value="Unassembled WGS sequence"/>
</dbReference>
<feature type="compositionally biased region" description="Basic residues" evidence="1">
    <location>
        <begin position="1"/>
        <end position="10"/>
    </location>
</feature>
<dbReference type="EMBL" id="JARKIE010000021">
    <property type="protein sequence ID" value="KAJ7700105.1"/>
    <property type="molecule type" value="Genomic_DNA"/>
</dbReference>
<keyword evidence="3" id="KW-1185">Reference proteome</keyword>
<feature type="region of interest" description="Disordered" evidence="1">
    <location>
        <begin position="1"/>
        <end position="22"/>
    </location>
</feature>
<feature type="region of interest" description="Disordered" evidence="1">
    <location>
        <begin position="232"/>
        <end position="265"/>
    </location>
</feature>
<dbReference type="AlphaFoldDB" id="A0AAD7DUK7"/>
<sequence>MACPRARTHPPRPSPSSPVTTEPWTPLTLLLGDIGGIYAVDECISYMLRKPHGAVARACEAAVDSAALYEGLGLIPPCLTVHFRHPAAPRKKQKGVALGVTNPPVGTGKPISGLSLYAFPRCAVFALSYCCGLAVVTARLNSRIPKRYPLPHGLSFPGRVPFPAASHARSSPGCFPLPSLASAASALPPSRFTDSLYIPTVPYATPLPRGRSPPGRVALFLNSLKSQSQSQSLNLSLSLYPSSPPRDTPPPKETQSHRQNDVKARKMPCSWRGCIGLDLAMDTLPPPHPRQSTRLAGEGGAGHPPTARPRHRTTPTHQSSRDVKDKMRATGLPHATVRGCQQPSRTPPRGGGALRLEE</sequence>
<evidence type="ECO:0000313" key="3">
    <source>
        <dbReference type="Proteomes" id="UP001221757"/>
    </source>
</evidence>
<feature type="compositionally biased region" description="Low complexity" evidence="1">
    <location>
        <begin position="232"/>
        <end position="241"/>
    </location>
</feature>
<feature type="compositionally biased region" description="Gly residues" evidence="1">
    <location>
        <begin position="349"/>
        <end position="358"/>
    </location>
</feature>
<feature type="compositionally biased region" description="Basic and acidic residues" evidence="1">
    <location>
        <begin position="319"/>
        <end position="328"/>
    </location>
</feature>
<feature type="region of interest" description="Disordered" evidence="1">
    <location>
        <begin position="282"/>
        <end position="358"/>
    </location>
</feature>
<accession>A0AAD7DUK7</accession>
<reference evidence="2" key="1">
    <citation type="submission" date="2023-03" db="EMBL/GenBank/DDBJ databases">
        <title>Massive genome expansion in bonnet fungi (Mycena s.s.) driven by repeated elements and novel gene families across ecological guilds.</title>
        <authorList>
            <consortium name="Lawrence Berkeley National Laboratory"/>
            <person name="Harder C.B."/>
            <person name="Miyauchi S."/>
            <person name="Viragh M."/>
            <person name="Kuo A."/>
            <person name="Thoen E."/>
            <person name="Andreopoulos B."/>
            <person name="Lu D."/>
            <person name="Skrede I."/>
            <person name="Drula E."/>
            <person name="Henrissat B."/>
            <person name="Morin E."/>
            <person name="Kohler A."/>
            <person name="Barry K."/>
            <person name="LaButti K."/>
            <person name="Morin E."/>
            <person name="Salamov A."/>
            <person name="Lipzen A."/>
            <person name="Mereny Z."/>
            <person name="Hegedus B."/>
            <person name="Baldrian P."/>
            <person name="Stursova M."/>
            <person name="Weitz H."/>
            <person name="Taylor A."/>
            <person name="Grigoriev I.V."/>
            <person name="Nagy L.G."/>
            <person name="Martin F."/>
            <person name="Kauserud H."/>
        </authorList>
    </citation>
    <scope>NUCLEOTIDE SEQUENCE</scope>
    <source>
        <strain evidence="2">CBHHK067</strain>
    </source>
</reference>
<name>A0AAD7DUK7_MYCRO</name>
<feature type="compositionally biased region" description="Pro residues" evidence="1">
    <location>
        <begin position="242"/>
        <end position="252"/>
    </location>
</feature>
<gene>
    <name evidence="2" type="ORF">B0H17DRAFT_1196099</name>
</gene>
<evidence type="ECO:0000313" key="2">
    <source>
        <dbReference type="EMBL" id="KAJ7700105.1"/>
    </source>
</evidence>
<feature type="compositionally biased region" description="Basic and acidic residues" evidence="1">
    <location>
        <begin position="254"/>
        <end position="264"/>
    </location>
</feature>
<protein>
    <submittedName>
        <fullName evidence="2">Uncharacterized protein</fullName>
    </submittedName>
</protein>
<comment type="caution">
    <text evidence="2">The sequence shown here is derived from an EMBL/GenBank/DDBJ whole genome shotgun (WGS) entry which is preliminary data.</text>
</comment>
<organism evidence="2 3">
    <name type="scientific">Mycena rosella</name>
    <name type="common">Pink bonnet</name>
    <name type="synonym">Agaricus rosellus</name>
    <dbReference type="NCBI Taxonomy" id="1033263"/>
    <lineage>
        <taxon>Eukaryota</taxon>
        <taxon>Fungi</taxon>
        <taxon>Dikarya</taxon>
        <taxon>Basidiomycota</taxon>
        <taxon>Agaricomycotina</taxon>
        <taxon>Agaricomycetes</taxon>
        <taxon>Agaricomycetidae</taxon>
        <taxon>Agaricales</taxon>
        <taxon>Marasmiineae</taxon>
        <taxon>Mycenaceae</taxon>
        <taxon>Mycena</taxon>
    </lineage>
</organism>
<evidence type="ECO:0000256" key="1">
    <source>
        <dbReference type="SAM" id="MobiDB-lite"/>
    </source>
</evidence>